<name>A0A0P1ILD4_9RHOB</name>
<dbReference type="Pfam" id="PF07366">
    <property type="entry name" value="SnoaL"/>
    <property type="match status" value="1"/>
</dbReference>
<proteinExistence type="predicted"/>
<sequence>MSISETAMAFFDACETGKGWNVCKAYCQDGAAFVCQADALADISTIEGYTGWTARILTPIPDGNYDITSFSTDHERNIVTATAIFSGKQTGEGGPVPATGKEIATNYAYVMEFEGGKIARMTKIWNDGHSLKQLGWA</sequence>
<dbReference type="GO" id="GO:0030638">
    <property type="term" value="P:polyketide metabolic process"/>
    <property type="evidence" value="ECO:0007669"/>
    <property type="project" value="InterPro"/>
</dbReference>
<dbReference type="Gene3D" id="3.10.450.50">
    <property type="match status" value="1"/>
</dbReference>
<dbReference type="RefSeq" id="WP_058282949.1">
    <property type="nucleotide sequence ID" value="NZ_CYUD01000010.1"/>
</dbReference>
<dbReference type="OrthoDB" id="1492879at2"/>
<reference evidence="2" key="1">
    <citation type="submission" date="2015-09" db="EMBL/GenBank/DDBJ databases">
        <authorList>
            <person name="Rodrigo-Torres L."/>
            <person name="Arahal D.R."/>
        </authorList>
    </citation>
    <scope>NUCLEOTIDE SEQUENCE [LARGE SCALE GENOMIC DNA]</scope>
    <source>
        <strain evidence="2">CECT 5091</strain>
    </source>
</reference>
<evidence type="ECO:0000313" key="1">
    <source>
        <dbReference type="EMBL" id="CUK10207.1"/>
    </source>
</evidence>
<evidence type="ECO:0000313" key="2">
    <source>
        <dbReference type="Proteomes" id="UP000051260"/>
    </source>
</evidence>
<accession>A0A0P1ILD4</accession>
<dbReference type="STRING" id="1715692.RUE5091_03286"/>
<dbReference type="SUPFAM" id="SSF54427">
    <property type="entry name" value="NTF2-like"/>
    <property type="match status" value="1"/>
</dbReference>
<organism evidence="1 2">
    <name type="scientific">Ruegeria denitrificans</name>
    <dbReference type="NCBI Taxonomy" id="1715692"/>
    <lineage>
        <taxon>Bacteria</taxon>
        <taxon>Pseudomonadati</taxon>
        <taxon>Pseudomonadota</taxon>
        <taxon>Alphaproteobacteria</taxon>
        <taxon>Rhodobacterales</taxon>
        <taxon>Roseobacteraceae</taxon>
        <taxon>Ruegeria</taxon>
    </lineage>
</organism>
<keyword evidence="2" id="KW-1185">Reference proteome</keyword>
<gene>
    <name evidence="1" type="ORF">RUE5091_03286</name>
</gene>
<dbReference type="InterPro" id="IPR032710">
    <property type="entry name" value="NTF2-like_dom_sf"/>
</dbReference>
<dbReference type="AlphaFoldDB" id="A0A0P1ILD4"/>
<protein>
    <submittedName>
        <fullName evidence="1">Putative ester cyclase</fullName>
    </submittedName>
</protein>
<dbReference type="Proteomes" id="UP000051260">
    <property type="component" value="Unassembled WGS sequence"/>
</dbReference>
<dbReference type="InterPro" id="IPR009959">
    <property type="entry name" value="Cyclase_SnoaL-like"/>
</dbReference>
<dbReference type="EMBL" id="CYUD01000010">
    <property type="protein sequence ID" value="CUK10207.1"/>
    <property type="molecule type" value="Genomic_DNA"/>
</dbReference>